<organism evidence="1">
    <name type="scientific">mine drainage metagenome</name>
    <dbReference type="NCBI Taxonomy" id="410659"/>
    <lineage>
        <taxon>unclassified sequences</taxon>
        <taxon>metagenomes</taxon>
        <taxon>ecological metagenomes</taxon>
    </lineage>
</organism>
<accession>T0YAG0</accession>
<sequence length="81" mass="8870">MRTTVRLDEALMERARQEAARRGITLTSLIEQGLQLALRRPLKRPKHSAVLLPECHAGGGALPGVDLNDSAGLLERMDGRD</sequence>
<dbReference type="GO" id="GO:0006355">
    <property type="term" value="P:regulation of DNA-templated transcription"/>
    <property type="evidence" value="ECO:0007669"/>
    <property type="project" value="InterPro"/>
</dbReference>
<dbReference type="EMBL" id="AUZX01014457">
    <property type="protein sequence ID" value="EQD32186.1"/>
    <property type="molecule type" value="Genomic_DNA"/>
</dbReference>
<comment type="caution">
    <text evidence="1">The sequence shown here is derived from an EMBL/GenBank/DDBJ whole genome shotgun (WGS) entry which is preliminary data.</text>
</comment>
<proteinExistence type="predicted"/>
<protein>
    <submittedName>
        <fullName evidence="1">Transcriptional regulator, CopG family</fullName>
    </submittedName>
</protein>
<reference evidence="1" key="2">
    <citation type="journal article" date="2014" name="ISME J.">
        <title>Microbial stratification in low pH oxic and suboxic macroscopic growths along an acid mine drainage.</title>
        <authorList>
            <person name="Mendez-Garcia C."/>
            <person name="Mesa V."/>
            <person name="Sprenger R.R."/>
            <person name="Richter M."/>
            <person name="Diez M.S."/>
            <person name="Solano J."/>
            <person name="Bargiela R."/>
            <person name="Golyshina O.V."/>
            <person name="Manteca A."/>
            <person name="Ramos J.L."/>
            <person name="Gallego J.R."/>
            <person name="Llorente I."/>
            <person name="Martins Dos Santos V.A."/>
            <person name="Jensen O.N."/>
            <person name="Pelaez A.I."/>
            <person name="Sanchez J."/>
            <person name="Ferrer M."/>
        </authorList>
    </citation>
    <scope>NUCLEOTIDE SEQUENCE</scope>
</reference>
<gene>
    <name evidence="1" type="ORF">B1A_19587</name>
</gene>
<dbReference type="AlphaFoldDB" id="T0YAG0"/>
<dbReference type="InterPro" id="IPR010985">
    <property type="entry name" value="Ribbon_hlx_hlx"/>
</dbReference>
<reference evidence="1" key="1">
    <citation type="submission" date="2013-08" db="EMBL/GenBank/DDBJ databases">
        <authorList>
            <person name="Mendez C."/>
            <person name="Richter M."/>
            <person name="Ferrer M."/>
            <person name="Sanchez J."/>
        </authorList>
    </citation>
    <scope>NUCLEOTIDE SEQUENCE</scope>
</reference>
<name>T0YAG0_9ZZZZ</name>
<evidence type="ECO:0000313" key="1">
    <source>
        <dbReference type="EMBL" id="EQD32186.1"/>
    </source>
</evidence>
<dbReference type="SUPFAM" id="SSF47598">
    <property type="entry name" value="Ribbon-helix-helix"/>
    <property type="match status" value="1"/>
</dbReference>